<keyword evidence="1" id="KW-0472">Membrane</keyword>
<protein>
    <recommendedName>
        <fullName evidence="4">Alpha-(1,6)-fucosyltransferase</fullName>
    </recommendedName>
</protein>
<comment type="caution">
    <text evidence="2">The sequence shown here is derived from an EMBL/GenBank/DDBJ whole genome shotgun (WGS) entry which is preliminary data.</text>
</comment>
<dbReference type="AlphaFoldDB" id="A0A210PF35"/>
<dbReference type="EMBL" id="NEDP02076741">
    <property type="protein sequence ID" value="OWF35103.1"/>
    <property type="molecule type" value="Genomic_DNA"/>
</dbReference>
<reference evidence="2 3" key="1">
    <citation type="journal article" date="2017" name="Nat. Ecol. Evol.">
        <title>Scallop genome provides insights into evolution of bilaterian karyotype and development.</title>
        <authorList>
            <person name="Wang S."/>
            <person name="Zhang J."/>
            <person name="Jiao W."/>
            <person name="Li J."/>
            <person name="Xun X."/>
            <person name="Sun Y."/>
            <person name="Guo X."/>
            <person name="Huan P."/>
            <person name="Dong B."/>
            <person name="Zhang L."/>
            <person name="Hu X."/>
            <person name="Sun X."/>
            <person name="Wang J."/>
            <person name="Zhao C."/>
            <person name="Wang Y."/>
            <person name="Wang D."/>
            <person name="Huang X."/>
            <person name="Wang R."/>
            <person name="Lv J."/>
            <person name="Li Y."/>
            <person name="Zhang Z."/>
            <person name="Liu B."/>
            <person name="Lu W."/>
            <person name="Hui Y."/>
            <person name="Liang J."/>
            <person name="Zhou Z."/>
            <person name="Hou R."/>
            <person name="Li X."/>
            <person name="Liu Y."/>
            <person name="Li H."/>
            <person name="Ning X."/>
            <person name="Lin Y."/>
            <person name="Zhao L."/>
            <person name="Xing Q."/>
            <person name="Dou J."/>
            <person name="Li Y."/>
            <person name="Mao J."/>
            <person name="Guo H."/>
            <person name="Dou H."/>
            <person name="Li T."/>
            <person name="Mu C."/>
            <person name="Jiang W."/>
            <person name="Fu Q."/>
            <person name="Fu X."/>
            <person name="Miao Y."/>
            <person name="Liu J."/>
            <person name="Yu Q."/>
            <person name="Li R."/>
            <person name="Liao H."/>
            <person name="Li X."/>
            <person name="Kong Y."/>
            <person name="Jiang Z."/>
            <person name="Chourrout D."/>
            <person name="Li R."/>
            <person name="Bao Z."/>
        </authorList>
    </citation>
    <scope>NUCLEOTIDE SEQUENCE [LARGE SCALE GENOMIC DNA]</scope>
    <source>
        <strain evidence="2 3">PY_sf001</strain>
    </source>
</reference>
<dbReference type="Gene3D" id="3.40.50.11350">
    <property type="match status" value="1"/>
</dbReference>
<accession>A0A210PF35</accession>
<evidence type="ECO:0000313" key="2">
    <source>
        <dbReference type="EMBL" id="OWF35103.1"/>
    </source>
</evidence>
<keyword evidence="1" id="KW-0812">Transmembrane</keyword>
<dbReference type="Proteomes" id="UP000242188">
    <property type="component" value="Unassembled WGS sequence"/>
</dbReference>
<sequence length="402" mass="46035">MSDDITTYKENVLNILGCRIYESKISRKYICRVCLAILLLIIGIKYTRTKDPTPVKVQVQQKGTTEKIDATAKESKIDTTAIEALPLKGYIVYYCDVEHPGSCGGWSDRMSGMFSVYVISVILRKHFLIKYTRSGDLTDFLVPNSFDWKYNSSILTGRTWEYHDLFAKVPNAIKKRTLTGLKNLFSKDVNFIRMNWDFTVNFRKFRGLQKVIPWLLELHFSDIYLKFFNTVFKPSNMITKAVNKVVQNVTKLACAHIRMGGSATIRGDDKHTDEKQLEHIWNALKTMEASNYSIFIATDADFVRERAKSLFNHLLEVEGRILHTDWGAKGEGLKGGYRKVVVDFFVLTKCDVLILTKSGFGIMSAYLNTKSSQMYCLTPNELVPCSRYTIHTYFPGDLLSPY</sequence>
<gene>
    <name evidence="2" type="ORF">KP79_PYT10938</name>
</gene>
<organism evidence="2 3">
    <name type="scientific">Mizuhopecten yessoensis</name>
    <name type="common">Japanese scallop</name>
    <name type="synonym">Patinopecten yessoensis</name>
    <dbReference type="NCBI Taxonomy" id="6573"/>
    <lineage>
        <taxon>Eukaryota</taxon>
        <taxon>Metazoa</taxon>
        <taxon>Spiralia</taxon>
        <taxon>Lophotrochozoa</taxon>
        <taxon>Mollusca</taxon>
        <taxon>Bivalvia</taxon>
        <taxon>Autobranchia</taxon>
        <taxon>Pteriomorphia</taxon>
        <taxon>Pectinida</taxon>
        <taxon>Pectinoidea</taxon>
        <taxon>Pectinidae</taxon>
        <taxon>Mizuhopecten</taxon>
    </lineage>
</organism>
<proteinExistence type="predicted"/>
<evidence type="ECO:0008006" key="4">
    <source>
        <dbReference type="Google" id="ProtNLM"/>
    </source>
</evidence>
<evidence type="ECO:0000256" key="1">
    <source>
        <dbReference type="SAM" id="Phobius"/>
    </source>
</evidence>
<evidence type="ECO:0000313" key="3">
    <source>
        <dbReference type="Proteomes" id="UP000242188"/>
    </source>
</evidence>
<keyword evidence="3" id="KW-1185">Reference proteome</keyword>
<feature type="transmembrane region" description="Helical" evidence="1">
    <location>
        <begin position="29"/>
        <end position="46"/>
    </location>
</feature>
<name>A0A210PF35_MIZYE</name>
<dbReference type="OrthoDB" id="9979734at2759"/>
<keyword evidence="1" id="KW-1133">Transmembrane helix</keyword>